<comment type="caution">
    <text evidence="3">The sequence shown here is derived from an EMBL/GenBank/DDBJ whole genome shotgun (WGS) entry which is preliminary data.</text>
</comment>
<evidence type="ECO:0000259" key="2">
    <source>
        <dbReference type="Pfam" id="PF13808"/>
    </source>
</evidence>
<dbReference type="InterPro" id="IPR051698">
    <property type="entry name" value="Transposase_11-like"/>
</dbReference>
<dbReference type="InterPro" id="IPR047647">
    <property type="entry name" value="ISAs1_transpos"/>
</dbReference>
<feature type="domain" description="Transposase IS4-like" evidence="1">
    <location>
        <begin position="124"/>
        <end position="352"/>
    </location>
</feature>
<gene>
    <name evidence="3" type="ORF">C7K25_15895</name>
</gene>
<dbReference type="NCBIfam" id="NF033564">
    <property type="entry name" value="transpos_ISAs1"/>
    <property type="match status" value="1"/>
</dbReference>
<protein>
    <submittedName>
        <fullName evidence="3">ISAs1 family transposase</fullName>
    </submittedName>
</protein>
<dbReference type="Pfam" id="PF13808">
    <property type="entry name" value="DDE_Tnp_1_assoc"/>
    <property type="match status" value="1"/>
</dbReference>
<dbReference type="PANTHER" id="PTHR30298:SF0">
    <property type="entry name" value="PROTEIN YBFL-RELATED"/>
    <property type="match status" value="1"/>
</dbReference>
<proteinExistence type="predicted"/>
<feature type="domain" description="H repeat-associated protein N-terminal" evidence="2">
    <location>
        <begin position="34"/>
        <end position="115"/>
    </location>
</feature>
<accession>A0ABT7CCA9</accession>
<dbReference type="EMBL" id="PXVD01000071">
    <property type="protein sequence ID" value="MDJ1372816.1"/>
    <property type="molecule type" value="Genomic_DNA"/>
</dbReference>
<keyword evidence="4" id="KW-1185">Reference proteome</keyword>
<dbReference type="SUPFAM" id="SSF53098">
    <property type="entry name" value="Ribonuclease H-like"/>
    <property type="match status" value="1"/>
</dbReference>
<organism evidence="3 4">
    <name type="scientific">Gulosibacter molinativorax</name>
    <dbReference type="NCBI Taxonomy" id="256821"/>
    <lineage>
        <taxon>Bacteria</taxon>
        <taxon>Bacillati</taxon>
        <taxon>Actinomycetota</taxon>
        <taxon>Actinomycetes</taxon>
        <taxon>Micrococcales</taxon>
        <taxon>Microbacteriaceae</taxon>
        <taxon>Gulosibacter</taxon>
    </lineage>
</organism>
<evidence type="ECO:0000259" key="1">
    <source>
        <dbReference type="Pfam" id="PF01609"/>
    </source>
</evidence>
<dbReference type="RefSeq" id="WP_106486788.1">
    <property type="nucleotide sequence ID" value="NZ_CP028426.1"/>
</dbReference>
<sequence length="382" mass="42637">MSSSLIDLICATTTAPTDFEAVPEIDFEALRNLLATTPDPRSRRGCRYEFAELLSIFVAAVLCGAKSLTMITEWAAHQAQTRPFPSGRTPSLATMHRVATSADPVWLDEHLGAWTRNQHSVTSKVVAIDGKEVRGAKHANGQRVFLMAAFDHGTGCVIEQEPIPEKTNEIPHFPILLARLGDLQGMIVTADALHTQTSHAHWLHEHGAHYVFTVKSNQRALRDRIMQQNWAHHQPGFLDTEKKHGRITRWEATCLPAPTRIRFPHAAQTMRLTRDRTNPRTRESTREHVFVITSLPPEQASPAALASYIRGHWGIENRLHWIRDTAYREDASQVRTGNAAHLMATIRNLAITVHRLAGATNITAALRHAGTRPNTIRTITGL</sequence>
<dbReference type="PANTHER" id="PTHR30298">
    <property type="entry name" value="H REPEAT-ASSOCIATED PREDICTED TRANSPOSASE"/>
    <property type="match status" value="1"/>
</dbReference>
<dbReference type="Proteomes" id="UP001170379">
    <property type="component" value="Unassembled WGS sequence"/>
</dbReference>
<name>A0ABT7CCA9_9MICO</name>
<reference evidence="3" key="2">
    <citation type="journal article" date="2022" name="Sci. Rep.">
        <title>In silico prediction of the enzymes involved in the degradation of the herbicide molinate by Gulosibacter molinativorax ON4T.</title>
        <authorList>
            <person name="Lopes A.R."/>
            <person name="Bunin E."/>
            <person name="Viana A.T."/>
            <person name="Froufe H."/>
            <person name="Munoz-Merida A."/>
            <person name="Pinho D."/>
            <person name="Figueiredo J."/>
            <person name="Barroso C."/>
            <person name="Vaz-Moreira I."/>
            <person name="Bellanger X."/>
            <person name="Egas C."/>
            <person name="Nunes O.C."/>
        </authorList>
    </citation>
    <scope>NUCLEOTIDE SEQUENCE</scope>
    <source>
        <strain evidence="3">ON4</strain>
    </source>
</reference>
<dbReference type="InterPro" id="IPR012337">
    <property type="entry name" value="RNaseH-like_sf"/>
</dbReference>
<dbReference type="Pfam" id="PF01609">
    <property type="entry name" value="DDE_Tnp_1"/>
    <property type="match status" value="1"/>
</dbReference>
<dbReference type="InterPro" id="IPR002559">
    <property type="entry name" value="Transposase_11"/>
</dbReference>
<evidence type="ECO:0000313" key="4">
    <source>
        <dbReference type="Proteomes" id="UP001170379"/>
    </source>
</evidence>
<evidence type="ECO:0000313" key="3">
    <source>
        <dbReference type="EMBL" id="MDJ1372816.1"/>
    </source>
</evidence>
<dbReference type="InterPro" id="IPR032806">
    <property type="entry name" value="YbfD_N"/>
</dbReference>
<reference evidence="3" key="1">
    <citation type="submission" date="2018-03" db="EMBL/GenBank/DDBJ databases">
        <authorList>
            <person name="Nunes O.C."/>
            <person name="Lopes A.R."/>
            <person name="Froufe H."/>
            <person name="Munoz-Merida A."/>
            <person name="Barroso C."/>
            <person name="Egas C."/>
        </authorList>
    </citation>
    <scope>NUCLEOTIDE SEQUENCE</scope>
    <source>
        <strain evidence="3">ON4</strain>
    </source>
</reference>